<feature type="binding site" evidence="10">
    <location>
        <position position="361"/>
    </location>
    <ligand>
        <name>Zn(2+)</name>
        <dbReference type="ChEBI" id="CHEBI:29105"/>
    </ligand>
</feature>
<evidence type="ECO:0000256" key="10">
    <source>
        <dbReference type="HAMAP-Rule" id="MF_03049"/>
    </source>
</evidence>
<dbReference type="InterPro" id="IPR035985">
    <property type="entry name" value="Ubiquitin-activating_enz"/>
</dbReference>
<comment type="catalytic activity">
    <reaction evidence="10">
        <text>[molybdopterin-synthase sulfur-carrier protein]-C-terminal Gly-Gly + ATP + H(+) = [molybdopterin-synthase sulfur-carrier protein]-C-terminal Gly-Gly-AMP + diphosphate</text>
        <dbReference type="Rhea" id="RHEA:43616"/>
        <dbReference type="Rhea" id="RHEA-COMP:12159"/>
        <dbReference type="Rhea" id="RHEA-COMP:12202"/>
        <dbReference type="ChEBI" id="CHEBI:15378"/>
        <dbReference type="ChEBI" id="CHEBI:30616"/>
        <dbReference type="ChEBI" id="CHEBI:33019"/>
        <dbReference type="ChEBI" id="CHEBI:90618"/>
        <dbReference type="ChEBI" id="CHEBI:90778"/>
        <dbReference type="EC" id="2.7.7.80"/>
    </reaction>
</comment>
<keyword evidence="6 10" id="KW-0547">Nucleotide-binding</keyword>
<dbReference type="EC" id="2.7.7.80" evidence="10"/>
<dbReference type="GO" id="GO:0002143">
    <property type="term" value="P:tRNA wobble position uridine thiolation"/>
    <property type="evidence" value="ECO:0007669"/>
    <property type="project" value="InterPro"/>
</dbReference>
<keyword evidence="3 10" id="KW-0808">Transferase</keyword>
<dbReference type="Gene3D" id="3.40.50.720">
    <property type="entry name" value="NAD(P)-binding Rossmann-like Domain"/>
    <property type="match status" value="1"/>
</dbReference>
<dbReference type="PROSITE" id="PS50206">
    <property type="entry name" value="RHODANESE_3"/>
    <property type="match status" value="1"/>
</dbReference>
<feature type="binding site" evidence="10">
    <location>
        <position position="150"/>
    </location>
    <ligand>
        <name>ATP</name>
        <dbReference type="ChEBI" id="CHEBI:30616"/>
    </ligand>
</feature>
<dbReference type="CDD" id="cd00757">
    <property type="entry name" value="ThiF_MoeB_HesA_family"/>
    <property type="match status" value="1"/>
</dbReference>
<keyword evidence="7 10" id="KW-0862">Zinc</keyword>
<proteinExistence type="inferred from homology"/>
<feature type="active site" description="Cysteine persulfide intermediate; for sulfurtransferase activity" evidence="10">
    <location>
        <position position="473"/>
    </location>
</feature>
<comment type="caution">
    <text evidence="12">The sequence shown here is derived from an EMBL/GenBank/DDBJ whole genome shotgun (WGS) entry which is preliminary data.</text>
</comment>
<comment type="subcellular location">
    <subcellularLocation>
        <location evidence="1">Cytoplasm</location>
        <location evidence="1">Cytosol</location>
    </subcellularLocation>
</comment>
<evidence type="ECO:0000256" key="5">
    <source>
        <dbReference type="ARBA" id="ARBA00022723"/>
    </source>
</evidence>
<dbReference type="InterPro" id="IPR036873">
    <property type="entry name" value="Rhodanese-like_dom_sf"/>
</dbReference>
<dbReference type="Proteomes" id="UP000583929">
    <property type="component" value="Unassembled WGS sequence"/>
</dbReference>
<dbReference type="FunFam" id="3.40.50.720:FF:000033">
    <property type="entry name" value="Adenylyltransferase and sulfurtransferase MOCS3"/>
    <property type="match status" value="1"/>
</dbReference>
<evidence type="ECO:0000256" key="3">
    <source>
        <dbReference type="ARBA" id="ARBA00022679"/>
    </source>
</evidence>
<organism evidence="12 13">
    <name type="scientific">Cannabis sativa</name>
    <name type="common">Hemp</name>
    <name type="synonym">Marijuana</name>
    <dbReference type="NCBI Taxonomy" id="3483"/>
    <lineage>
        <taxon>Eukaryota</taxon>
        <taxon>Viridiplantae</taxon>
        <taxon>Streptophyta</taxon>
        <taxon>Embryophyta</taxon>
        <taxon>Tracheophyta</taxon>
        <taxon>Spermatophyta</taxon>
        <taxon>Magnoliopsida</taxon>
        <taxon>eudicotyledons</taxon>
        <taxon>Gunneridae</taxon>
        <taxon>Pentapetalae</taxon>
        <taxon>rosids</taxon>
        <taxon>fabids</taxon>
        <taxon>Rosales</taxon>
        <taxon>Cannabaceae</taxon>
        <taxon>Cannabis</taxon>
    </lineage>
</organism>
<comment type="function">
    <text evidence="10">Plays a central role in 2-thiolation of mcm(5)S(2)U at tRNA wobble positions of cytosolic tRNA(Lys), tRNA(Glu) and tRNA(Gln). Also essential during biosynthesis of the molybdenum cofactor. Acts by mediating the C-terminal thiocarboxylation of sulfur carriers URM1 and MOCS2A. Its N-terminus first activates URM1 and MOCS2A as acyl-adenylates (-COAMP), then the persulfide sulfur on the catalytic cysteine is transferred to URM1 and MOCS2A to form thiocarboxylation (-COSH) of their C-terminus. The reaction probably involves hydrogen sulfide that is generated from the persulfide intermediate and that acts as nucleophile towards URM1 and MOCS2A. Subsequently, a transient disulfide bond is formed. Does not use thiosulfate as sulfur donor; NFS1 probably acting as a sulfur donor for thiocarboxylation reactions.</text>
</comment>
<dbReference type="NCBIfam" id="NF004281">
    <property type="entry name" value="PRK05690.1"/>
    <property type="match status" value="1"/>
</dbReference>
<comment type="similarity">
    <text evidence="10">In the N-terminal section; belongs to the HesA/MoeB/ThiF family. UBA4 subfamily.</text>
</comment>
<evidence type="ECO:0000256" key="7">
    <source>
        <dbReference type="ARBA" id="ARBA00022833"/>
    </source>
</evidence>
<comment type="cofactor">
    <cofactor evidence="10">
        <name>Zn(2+)</name>
        <dbReference type="ChEBI" id="CHEBI:29105"/>
    </cofactor>
    <text evidence="10">Binds 1 zinc ion per subunit.</text>
</comment>
<name>A0A7J6DQR0_CANSA</name>
<dbReference type="SMR" id="A0A7J6DQR0"/>
<comment type="pathway">
    <text evidence="10">tRNA modification; 5-methoxycarbonylmethyl-2-thiouridine-tRNA biosynthesis.</text>
</comment>
<feature type="binding site" evidence="10">
    <location>
        <begin position="133"/>
        <end position="137"/>
    </location>
    <ligand>
        <name>ATP</name>
        <dbReference type="ChEBI" id="CHEBI:30616"/>
    </ligand>
</feature>
<feature type="active site" description="Glycyl thioester intermediate; for adenylyltransferase activity" evidence="10">
    <location>
        <position position="252"/>
    </location>
</feature>
<dbReference type="GO" id="GO:0046872">
    <property type="term" value="F:metal ion binding"/>
    <property type="evidence" value="ECO:0007669"/>
    <property type="project" value="UniProtKB-KW"/>
</dbReference>
<feature type="binding site" evidence="10">
    <location>
        <begin position="194"/>
        <end position="195"/>
    </location>
    <ligand>
        <name>ATP</name>
        <dbReference type="ChEBI" id="CHEBI:30616"/>
    </ligand>
</feature>
<dbReference type="GO" id="GO:0005524">
    <property type="term" value="F:ATP binding"/>
    <property type="evidence" value="ECO:0007669"/>
    <property type="project" value="UniProtKB-KW"/>
</dbReference>
<reference evidence="12 13" key="1">
    <citation type="journal article" date="2020" name="bioRxiv">
        <title>Sequence and annotation of 42 cannabis genomes reveals extensive copy number variation in cannabinoid synthesis and pathogen resistance genes.</title>
        <authorList>
            <person name="Mckernan K.J."/>
            <person name="Helbert Y."/>
            <person name="Kane L.T."/>
            <person name="Ebling H."/>
            <person name="Zhang L."/>
            <person name="Liu B."/>
            <person name="Eaton Z."/>
            <person name="Mclaughlin S."/>
            <person name="Kingan S."/>
            <person name="Baybayan P."/>
            <person name="Concepcion G."/>
            <person name="Jordan M."/>
            <person name="Riva A."/>
            <person name="Barbazuk W."/>
            <person name="Harkins T."/>
        </authorList>
    </citation>
    <scope>NUCLEOTIDE SEQUENCE [LARGE SCALE GENOMIC DNA]</scope>
    <source>
        <strain evidence="13">cv. Jamaican Lion 4</strain>
        <tissue evidence="12">Leaf</tissue>
    </source>
</reference>
<keyword evidence="4 10" id="KW-0819">tRNA processing</keyword>
<feature type="binding site" evidence="10">
    <location>
        <position position="235"/>
    </location>
    <ligand>
        <name>Zn(2+)</name>
        <dbReference type="ChEBI" id="CHEBI:29105"/>
    </ligand>
</feature>
<dbReference type="SMART" id="SM00450">
    <property type="entry name" value="RHOD"/>
    <property type="match status" value="1"/>
</dbReference>
<evidence type="ECO:0000256" key="6">
    <source>
        <dbReference type="ARBA" id="ARBA00022741"/>
    </source>
</evidence>
<dbReference type="Pfam" id="PF00581">
    <property type="entry name" value="Rhodanese"/>
    <property type="match status" value="1"/>
</dbReference>
<comment type="pathway">
    <text evidence="10">Cofactor biosynthesis; molybdopterin biosynthesis.</text>
</comment>
<dbReference type="HAMAP" id="MF_03049">
    <property type="entry name" value="MOCS3_Uba4"/>
    <property type="match status" value="1"/>
</dbReference>
<evidence type="ECO:0000313" key="13">
    <source>
        <dbReference type="Proteomes" id="UP000583929"/>
    </source>
</evidence>
<keyword evidence="2 10" id="KW-0963">Cytoplasm</keyword>
<dbReference type="EMBL" id="JAATIQ010000701">
    <property type="protein sequence ID" value="KAF4348316.1"/>
    <property type="molecule type" value="Genomic_DNA"/>
</dbReference>
<keyword evidence="5 10" id="KW-0479">Metal-binding</keyword>
<dbReference type="PANTHER" id="PTHR10953:SF102">
    <property type="entry name" value="ADENYLYLTRANSFERASE AND SULFURTRANSFERASE MOCS3"/>
    <property type="match status" value="1"/>
</dbReference>
<keyword evidence="13" id="KW-1185">Reference proteome</keyword>
<keyword evidence="8 10" id="KW-0067">ATP-binding</keyword>
<dbReference type="GO" id="GO:0061604">
    <property type="term" value="F:molybdopterin-synthase sulfurtransferase activity"/>
    <property type="evidence" value="ECO:0007669"/>
    <property type="project" value="UniProtKB-EC"/>
</dbReference>
<dbReference type="EC" id="2.8.1.11" evidence="10"/>
<evidence type="ECO:0000256" key="4">
    <source>
        <dbReference type="ARBA" id="ARBA00022694"/>
    </source>
</evidence>
<feature type="binding site" evidence="10">
    <location>
        <position position="105"/>
    </location>
    <ligand>
        <name>ATP</name>
        <dbReference type="ChEBI" id="CHEBI:30616"/>
    </ligand>
</feature>
<evidence type="ECO:0000256" key="9">
    <source>
        <dbReference type="ARBA" id="ARBA00023268"/>
    </source>
</evidence>
<dbReference type="GO" id="GO:0006777">
    <property type="term" value="P:Mo-molybdopterin cofactor biosynthetic process"/>
    <property type="evidence" value="ECO:0007669"/>
    <property type="project" value="UniProtKB-UniRule"/>
</dbReference>
<evidence type="ECO:0000256" key="1">
    <source>
        <dbReference type="ARBA" id="ARBA00004514"/>
    </source>
</evidence>
<dbReference type="PANTHER" id="PTHR10953">
    <property type="entry name" value="UBIQUITIN-ACTIVATING ENZYME E1"/>
    <property type="match status" value="1"/>
</dbReference>
<sequence length="515" mass="55477">MEFDGGDASQITREIETLKATRTDIDSRISALETQLHEINLSHEKNAVLNNGSCPPISTVVSGFGHELSSDMIYRYSRHLLLPSFGVQGQSNLLKSSIVVVGAGGLGSPALLYLAACGVGRLGIVDHDVVELNNMHRQIIHTEQYIGQPKVKSAAAACRSVNSSIKIVEHTEALRTSNALEILGQYDIVVDATDNAPSRYMISDCCVVLGKPLVSGAALGLEGQLTVYNYNGGPCYRCLFPTPPPSTACQRCADSGVLGVVPGVIGCLQALEAIKIASAVGEPLSGRMLLLDALSARIRIFGNRGRPRGLSGEKSVFGTVCRSSSASSPTPLPSPATDHIHMLKHDPHVTIRGRSLQCEVCGENSSFTNKKFKEFNYEKFTQTPLSSSPMKLNLLEEDSRISTTELKEKIVKGEAYVLVDVRPEHHFKIVSLPGSLNIPLRSLEARLPEISSALEEESNKAGSGSGAQLYVMCRRGNDSQRAVQSLHKLGFTSAKDILGGLEGWARDVDPNLPMY</sequence>
<dbReference type="SUPFAM" id="SSF52821">
    <property type="entry name" value="Rhodanese/Cell cycle control phosphatase"/>
    <property type="match status" value="1"/>
</dbReference>
<evidence type="ECO:0000313" key="12">
    <source>
        <dbReference type="EMBL" id="KAF4348316.1"/>
    </source>
</evidence>
<keyword evidence="10" id="KW-0501">Molybdenum cofactor biosynthesis</keyword>
<dbReference type="Pfam" id="PF00899">
    <property type="entry name" value="ThiF"/>
    <property type="match status" value="1"/>
</dbReference>
<dbReference type="InterPro" id="IPR045886">
    <property type="entry name" value="ThiF/MoeB/HesA"/>
</dbReference>
<dbReference type="UniPathway" id="UPA00344"/>
<dbReference type="GO" id="GO:0005829">
    <property type="term" value="C:cytosol"/>
    <property type="evidence" value="ECO:0007669"/>
    <property type="project" value="UniProtKB-SubCell"/>
</dbReference>
<dbReference type="UniPathway" id="UPA00988"/>
<dbReference type="AlphaFoldDB" id="A0A7J6DQR0"/>
<feature type="domain" description="Rhodanese" evidence="11">
    <location>
        <begin position="412"/>
        <end position="513"/>
    </location>
</feature>
<protein>
    <recommendedName>
        <fullName evidence="10">Adenylyltransferase and sulfurtransferase MOCS3</fullName>
    </recommendedName>
    <alternativeName>
        <fullName evidence="10">Molybdenum cofactor synthesis protein 3</fullName>
    </alternativeName>
    <domain>
        <recommendedName>
            <fullName evidence="10">Molybdopterin-synthase adenylyltransferase</fullName>
            <ecNumber evidence="10">2.7.7.80</ecNumber>
        </recommendedName>
        <alternativeName>
            <fullName evidence="10">Adenylyltransferase MOCS3</fullName>
        </alternativeName>
        <alternativeName>
            <fullName evidence="10">Sulfur carrier protein MOCS2A adenylyltransferase</fullName>
        </alternativeName>
    </domain>
    <domain>
        <recommendedName>
            <fullName evidence="10">Molybdopterin-synthase sulfurtransferase</fullName>
            <ecNumber evidence="10">2.8.1.11</ecNumber>
        </recommendedName>
        <alternativeName>
            <fullName evidence="10">Sulfurtransferase MOCS3</fullName>
        </alternativeName>
        <alternativeName>
            <fullName evidence="10">Sulfur carrier protein MOCS2A sulfurtransferase</fullName>
        </alternativeName>
    </domain>
</protein>
<dbReference type="SUPFAM" id="SSF69572">
    <property type="entry name" value="Activating enzymes of the ubiquitin-like proteins"/>
    <property type="match status" value="1"/>
</dbReference>
<evidence type="ECO:0000256" key="8">
    <source>
        <dbReference type="ARBA" id="ARBA00022840"/>
    </source>
</evidence>
<feature type="binding site" evidence="10">
    <location>
        <position position="358"/>
    </location>
    <ligand>
        <name>Zn(2+)</name>
        <dbReference type="ChEBI" id="CHEBI:29105"/>
    </ligand>
</feature>
<feature type="binding site" evidence="10">
    <location>
        <position position="238"/>
    </location>
    <ligand>
        <name>Zn(2+)</name>
        <dbReference type="ChEBI" id="CHEBI:29105"/>
    </ligand>
</feature>
<keyword evidence="9 10" id="KW-0511">Multifunctional enzyme</keyword>
<evidence type="ECO:0000259" key="11">
    <source>
        <dbReference type="PROSITE" id="PS50206"/>
    </source>
</evidence>
<dbReference type="FunFam" id="3.40.250.10:FF:000014">
    <property type="entry name" value="Adenylyltransferase and sulfurtransferase MOCS3"/>
    <property type="match status" value="1"/>
</dbReference>
<evidence type="ECO:0000256" key="2">
    <source>
        <dbReference type="ARBA" id="ARBA00022490"/>
    </source>
</evidence>
<feature type="binding site" evidence="10">
    <location>
        <position position="126"/>
    </location>
    <ligand>
        <name>ATP</name>
        <dbReference type="ChEBI" id="CHEBI:30616"/>
    </ligand>
</feature>
<dbReference type="InterPro" id="IPR028885">
    <property type="entry name" value="MOCS3/Uba4"/>
</dbReference>
<gene>
    <name evidence="10" type="primary">MOCS3</name>
    <name evidence="10" type="synonym">CNX5</name>
    <name evidence="10" type="synonym">UBA4</name>
    <name evidence="12" type="ORF">G4B88_000145</name>
</gene>
<dbReference type="InterPro" id="IPR001763">
    <property type="entry name" value="Rhodanese-like_dom"/>
</dbReference>
<comment type="catalytic activity">
    <reaction evidence="10">
        <text>[molybdopterin-synthase sulfur-carrier protein]-C-terminal Gly-Gly-AMP + S-sulfanyl-L-cysteinyl-[cysteine desulfurase] + AH2 = [molybdopterin-synthase sulfur-carrier protein]-C-terminal-Gly-aminoethanethioate + L-cysteinyl-[cysteine desulfurase] + A + AMP + 2 H(+)</text>
        <dbReference type="Rhea" id="RHEA:48612"/>
        <dbReference type="Rhea" id="RHEA-COMP:12157"/>
        <dbReference type="Rhea" id="RHEA-COMP:12158"/>
        <dbReference type="Rhea" id="RHEA-COMP:12159"/>
        <dbReference type="Rhea" id="RHEA-COMP:19907"/>
        <dbReference type="ChEBI" id="CHEBI:13193"/>
        <dbReference type="ChEBI" id="CHEBI:15378"/>
        <dbReference type="ChEBI" id="CHEBI:17499"/>
        <dbReference type="ChEBI" id="CHEBI:29950"/>
        <dbReference type="ChEBI" id="CHEBI:61963"/>
        <dbReference type="ChEBI" id="CHEBI:90618"/>
        <dbReference type="ChEBI" id="CHEBI:232372"/>
        <dbReference type="ChEBI" id="CHEBI:456215"/>
        <dbReference type="EC" id="2.8.1.11"/>
    </reaction>
</comment>
<dbReference type="GO" id="GO:0004792">
    <property type="term" value="F:thiosulfate-cyanide sulfurtransferase activity"/>
    <property type="evidence" value="ECO:0007669"/>
    <property type="project" value="TreeGrafter"/>
</dbReference>
<dbReference type="GO" id="GO:0061605">
    <property type="term" value="F:molybdopterin-synthase adenylyltransferase activity"/>
    <property type="evidence" value="ECO:0007669"/>
    <property type="project" value="UniProtKB-EC"/>
</dbReference>
<accession>A0A7J6DQR0</accession>
<dbReference type="Gene3D" id="3.40.250.10">
    <property type="entry name" value="Rhodanese-like domain"/>
    <property type="match status" value="1"/>
</dbReference>
<dbReference type="GO" id="GO:0042292">
    <property type="term" value="F:URM1 activating enzyme activity"/>
    <property type="evidence" value="ECO:0007669"/>
    <property type="project" value="TreeGrafter"/>
</dbReference>
<dbReference type="InterPro" id="IPR000594">
    <property type="entry name" value="ThiF_NAD_FAD-bd"/>
</dbReference>